<gene>
    <name evidence="2" type="ORF">FFWV33_13200</name>
</gene>
<organism evidence="2 3">
    <name type="scientific">Flavobacterium faecale</name>
    <dbReference type="NCBI Taxonomy" id="1355330"/>
    <lineage>
        <taxon>Bacteria</taxon>
        <taxon>Pseudomonadati</taxon>
        <taxon>Bacteroidota</taxon>
        <taxon>Flavobacteriia</taxon>
        <taxon>Flavobacteriales</taxon>
        <taxon>Flavobacteriaceae</taxon>
        <taxon>Flavobacterium</taxon>
    </lineage>
</organism>
<sequence>MLTDLVIKALIFSIIPTLITLFVTEKVKGKIKNSFEEKLEIVKKKHTIEISTFQTELNNLKSREIFKFTKLHEKRFDILENIYKLINKSQNDLQFYVCPVKRVPEGKTFDQLDDSLNENFRKAHNNFVEYYSDNKIYLDEQIEELIDKYLVEVSDIYNDYSENHFLAKFDNKPNPETFKKSAYAYKKIPEKIIPIKKQIEIKFKELLEV</sequence>
<reference evidence="2 3" key="1">
    <citation type="submission" date="2017-04" db="EMBL/GenBank/DDBJ databases">
        <title>Compelte genome sequence of WV33.</title>
        <authorList>
            <person name="Lee P.C."/>
        </authorList>
    </citation>
    <scope>NUCLEOTIDE SEQUENCE [LARGE SCALE GENOMIC DNA]</scope>
    <source>
        <strain evidence="2 3">WV33</strain>
    </source>
</reference>
<proteinExistence type="predicted"/>
<protein>
    <submittedName>
        <fullName evidence="2">Uncharacterized protein</fullName>
    </submittedName>
</protein>
<dbReference type="RefSeq" id="WP_108741339.1">
    <property type="nucleotide sequence ID" value="NZ_CP020918.1"/>
</dbReference>
<keyword evidence="1" id="KW-0812">Transmembrane</keyword>
<accession>A0A2S1LF52</accession>
<keyword evidence="1" id="KW-1133">Transmembrane helix</keyword>
<dbReference type="AlphaFoldDB" id="A0A2S1LF52"/>
<evidence type="ECO:0000313" key="2">
    <source>
        <dbReference type="EMBL" id="AWG22412.1"/>
    </source>
</evidence>
<evidence type="ECO:0000256" key="1">
    <source>
        <dbReference type="SAM" id="Phobius"/>
    </source>
</evidence>
<dbReference type="KEGG" id="ffa:FFWV33_13200"/>
<name>A0A2S1LF52_9FLAO</name>
<dbReference type="OrthoDB" id="1358822at2"/>
<evidence type="ECO:0000313" key="3">
    <source>
        <dbReference type="Proteomes" id="UP000244527"/>
    </source>
</evidence>
<keyword evidence="3" id="KW-1185">Reference proteome</keyword>
<feature type="transmembrane region" description="Helical" evidence="1">
    <location>
        <begin position="6"/>
        <end position="24"/>
    </location>
</feature>
<keyword evidence="1" id="KW-0472">Membrane</keyword>
<dbReference type="Proteomes" id="UP000244527">
    <property type="component" value="Chromosome"/>
</dbReference>
<dbReference type="EMBL" id="CP020918">
    <property type="protein sequence ID" value="AWG22412.1"/>
    <property type="molecule type" value="Genomic_DNA"/>
</dbReference>